<sequence length="63" mass="7392">MSRGNFVELCEEEITDHFVHQGKNLVWEGNYTIPSLKHVVFNVVKLYPLVKQRNNNFLIGLVY</sequence>
<evidence type="ECO:0000313" key="2">
    <source>
        <dbReference type="Proteomes" id="UP001497535"/>
    </source>
</evidence>
<organism evidence="1 2">
    <name type="scientific">Meloidogyne enterolobii</name>
    <name type="common">Root-knot nematode worm</name>
    <name type="synonym">Meloidogyne mayaguensis</name>
    <dbReference type="NCBI Taxonomy" id="390850"/>
    <lineage>
        <taxon>Eukaryota</taxon>
        <taxon>Metazoa</taxon>
        <taxon>Ecdysozoa</taxon>
        <taxon>Nematoda</taxon>
        <taxon>Chromadorea</taxon>
        <taxon>Rhabditida</taxon>
        <taxon>Tylenchina</taxon>
        <taxon>Tylenchomorpha</taxon>
        <taxon>Tylenchoidea</taxon>
        <taxon>Meloidogynidae</taxon>
        <taxon>Meloidogyninae</taxon>
        <taxon>Meloidogyne</taxon>
    </lineage>
</organism>
<evidence type="ECO:0000313" key="1">
    <source>
        <dbReference type="EMBL" id="CAK5104549.1"/>
    </source>
</evidence>
<name>A0ACB1AXP5_MELEN</name>
<reference evidence="1" key="1">
    <citation type="submission" date="2023-11" db="EMBL/GenBank/DDBJ databases">
        <authorList>
            <person name="Poullet M."/>
        </authorList>
    </citation>
    <scope>NUCLEOTIDE SEQUENCE</scope>
    <source>
        <strain evidence="1">E1834</strain>
    </source>
</reference>
<gene>
    <name evidence="1" type="ORF">MENTE1834_LOCUS43026</name>
</gene>
<protein>
    <submittedName>
        <fullName evidence="1">Uncharacterized protein</fullName>
    </submittedName>
</protein>
<dbReference type="Proteomes" id="UP001497535">
    <property type="component" value="Unassembled WGS sequence"/>
</dbReference>
<keyword evidence="2" id="KW-1185">Reference proteome</keyword>
<comment type="caution">
    <text evidence="1">The sequence shown here is derived from an EMBL/GenBank/DDBJ whole genome shotgun (WGS) entry which is preliminary data.</text>
</comment>
<accession>A0ACB1AXP5</accession>
<proteinExistence type="predicted"/>
<dbReference type="EMBL" id="CAVMJV010000117">
    <property type="protein sequence ID" value="CAK5104549.1"/>
    <property type="molecule type" value="Genomic_DNA"/>
</dbReference>